<accession>A0A6A4LIP6</accession>
<keyword evidence="3" id="KW-1185">Reference proteome</keyword>
<dbReference type="EMBL" id="QEFC01002129">
    <property type="protein sequence ID" value="KAE9454298.1"/>
    <property type="molecule type" value="Genomic_DNA"/>
</dbReference>
<evidence type="ECO:0000313" key="3">
    <source>
        <dbReference type="Proteomes" id="UP000428333"/>
    </source>
</evidence>
<reference evidence="2 3" key="1">
    <citation type="journal article" date="2019" name="Genome Biol. Evol.">
        <title>The Rhododendron genome and chromosomal organization provide insight into shared whole-genome duplications across the heath family (Ericaceae).</title>
        <authorList>
            <person name="Soza V.L."/>
            <person name="Lindsley D."/>
            <person name="Waalkes A."/>
            <person name="Ramage E."/>
            <person name="Patwardhan R.P."/>
            <person name="Burton J.N."/>
            <person name="Adey A."/>
            <person name="Kumar A."/>
            <person name="Qiu R."/>
            <person name="Shendure J."/>
            <person name="Hall B."/>
        </authorList>
    </citation>
    <scope>NUCLEOTIDE SEQUENCE [LARGE SCALE GENOMIC DNA]</scope>
    <source>
        <strain evidence="2">RSF 1966-606</strain>
    </source>
</reference>
<organism evidence="2 3">
    <name type="scientific">Rhododendron williamsianum</name>
    <dbReference type="NCBI Taxonomy" id="262921"/>
    <lineage>
        <taxon>Eukaryota</taxon>
        <taxon>Viridiplantae</taxon>
        <taxon>Streptophyta</taxon>
        <taxon>Embryophyta</taxon>
        <taxon>Tracheophyta</taxon>
        <taxon>Spermatophyta</taxon>
        <taxon>Magnoliopsida</taxon>
        <taxon>eudicotyledons</taxon>
        <taxon>Gunneridae</taxon>
        <taxon>Pentapetalae</taxon>
        <taxon>asterids</taxon>
        <taxon>Ericales</taxon>
        <taxon>Ericaceae</taxon>
        <taxon>Ericoideae</taxon>
        <taxon>Rhodoreae</taxon>
        <taxon>Rhododendron</taxon>
    </lineage>
</organism>
<dbReference type="Proteomes" id="UP000428333">
    <property type="component" value="Linkage Group LG08"/>
</dbReference>
<feature type="compositionally biased region" description="Low complexity" evidence="1">
    <location>
        <begin position="13"/>
        <end position="26"/>
    </location>
</feature>
<proteinExistence type="predicted"/>
<feature type="compositionally biased region" description="Basic and acidic residues" evidence="1">
    <location>
        <begin position="1"/>
        <end position="12"/>
    </location>
</feature>
<gene>
    <name evidence="2" type="ORF">C3L33_13800</name>
</gene>
<comment type="caution">
    <text evidence="2">The sequence shown here is derived from an EMBL/GenBank/DDBJ whole genome shotgun (WGS) entry which is preliminary data.</text>
</comment>
<name>A0A6A4LIP6_9ERIC</name>
<feature type="non-terminal residue" evidence="2">
    <location>
        <position position="1"/>
    </location>
</feature>
<sequence>MTRENSPRKGELESSSNSSSNNNNSKENLNFFKSILFFNNNKSKSNDGDSANPIPFLSPLSNSVVSRCSSF</sequence>
<dbReference type="AlphaFoldDB" id="A0A6A4LIP6"/>
<protein>
    <submittedName>
        <fullName evidence="2">Uncharacterized protein</fullName>
    </submittedName>
</protein>
<evidence type="ECO:0000313" key="2">
    <source>
        <dbReference type="EMBL" id="KAE9454298.1"/>
    </source>
</evidence>
<feature type="region of interest" description="Disordered" evidence="1">
    <location>
        <begin position="1"/>
        <end position="26"/>
    </location>
</feature>
<evidence type="ECO:0000256" key="1">
    <source>
        <dbReference type="SAM" id="MobiDB-lite"/>
    </source>
</evidence>